<keyword evidence="1" id="KW-0812">Transmembrane</keyword>
<dbReference type="EMBL" id="SUNJ01000508">
    <property type="protein sequence ID" value="TPP67603.1"/>
    <property type="molecule type" value="Genomic_DNA"/>
</dbReference>
<gene>
    <name evidence="2" type="ORF">FGIG_00251</name>
</gene>
<comment type="caution">
    <text evidence="2">The sequence shown here is derived from an EMBL/GenBank/DDBJ whole genome shotgun (WGS) entry which is preliminary data.</text>
</comment>
<keyword evidence="1" id="KW-0472">Membrane</keyword>
<dbReference type="Proteomes" id="UP000316759">
    <property type="component" value="Unassembled WGS sequence"/>
</dbReference>
<keyword evidence="1" id="KW-1133">Transmembrane helix</keyword>
<keyword evidence="3" id="KW-1185">Reference proteome</keyword>
<evidence type="ECO:0000313" key="3">
    <source>
        <dbReference type="Proteomes" id="UP000316759"/>
    </source>
</evidence>
<evidence type="ECO:0000313" key="2">
    <source>
        <dbReference type="EMBL" id="TPP67603.1"/>
    </source>
</evidence>
<sequence>MTYYLLAKSSIRFVESNLALHSEPEKVCCPTTEPGRLHPCLLLPTDPSTTIVMLTKSVLHSDILPVTILVIVICVIVKHTNISL</sequence>
<accession>A0A504Z1C2</accession>
<protein>
    <submittedName>
        <fullName evidence="2">Uncharacterized protein</fullName>
    </submittedName>
</protein>
<feature type="transmembrane region" description="Helical" evidence="1">
    <location>
        <begin position="58"/>
        <end position="77"/>
    </location>
</feature>
<evidence type="ECO:0000256" key="1">
    <source>
        <dbReference type="SAM" id="Phobius"/>
    </source>
</evidence>
<proteinExistence type="predicted"/>
<organism evidence="2 3">
    <name type="scientific">Fasciola gigantica</name>
    <name type="common">Giant liver fluke</name>
    <dbReference type="NCBI Taxonomy" id="46835"/>
    <lineage>
        <taxon>Eukaryota</taxon>
        <taxon>Metazoa</taxon>
        <taxon>Spiralia</taxon>
        <taxon>Lophotrochozoa</taxon>
        <taxon>Platyhelminthes</taxon>
        <taxon>Trematoda</taxon>
        <taxon>Digenea</taxon>
        <taxon>Plagiorchiida</taxon>
        <taxon>Echinostomata</taxon>
        <taxon>Echinostomatoidea</taxon>
        <taxon>Fasciolidae</taxon>
        <taxon>Fasciola</taxon>
    </lineage>
</organism>
<dbReference type="AlphaFoldDB" id="A0A504Z1C2"/>
<reference evidence="2 3" key="1">
    <citation type="submission" date="2019-04" db="EMBL/GenBank/DDBJ databases">
        <title>Annotation for the trematode Fasciola gigantica.</title>
        <authorList>
            <person name="Choi Y.-J."/>
        </authorList>
    </citation>
    <scope>NUCLEOTIDE SEQUENCE [LARGE SCALE GENOMIC DNA]</scope>
    <source>
        <strain evidence="2">Uganda_cow_1</strain>
    </source>
</reference>
<name>A0A504Z1C2_FASGI</name>